<dbReference type="Pfam" id="PF20083">
    <property type="entry name" value="DUF6477"/>
    <property type="match status" value="1"/>
</dbReference>
<dbReference type="EMBL" id="CP146069">
    <property type="protein sequence ID" value="WWR45172.1"/>
    <property type="molecule type" value="Genomic_DNA"/>
</dbReference>
<evidence type="ECO:0000313" key="1">
    <source>
        <dbReference type="EMBL" id="WWR45172.1"/>
    </source>
</evidence>
<name>A0ABZ2HDJ9_9RHOB</name>
<reference evidence="1 2" key="1">
    <citation type="submission" date="2023-10" db="EMBL/GenBank/DDBJ databases">
        <title>Roseovarius strain S88 nov., isolated from a marine algae.</title>
        <authorList>
            <person name="Lee M.W."/>
            <person name="Lee J.K."/>
            <person name="Kim J.M."/>
            <person name="Choi D.G."/>
            <person name="Baek J.H."/>
            <person name="Bayburt H."/>
            <person name="Jung J.J."/>
            <person name="Han D.M."/>
            <person name="Jeon C.O."/>
        </authorList>
    </citation>
    <scope>NUCLEOTIDE SEQUENCE [LARGE SCALE GENOMIC DNA]</scope>
    <source>
        <strain evidence="1 2">S88</strain>
    </source>
</reference>
<evidence type="ECO:0000313" key="2">
    <source>
        <dbReference type="Proteomes" id="UP001364156"/>
    </source>
</evidence>
<sequence length="96" mass="10971">MCDVLSKLNALKRPRLLISAARIGSMEYRRETHLYRHFKDGHPNRSKDALEYLMALESDLDSKRMASDAAYSVARHVDILIAMMGEARILRSAHTL</sequence>
<dbReference type="InterPro" id="IPR045516">
    <property type="entry name" value="DUF6477"/>
</dbReference>
<keyword evidence="2" id="KW-1185">Reference proteome</keyword>
<protein>
    <submittedName>
        <fullName evidence="1">DUF6477 family protein</fullName>
    </submittedName>
</protein>
<gene>
    <name evidence="1" type="ORF">RZ517_10120</name>
</gene>
<dbReference type="Proteomes" id="UP001364156">
    <property type="component" value="Chromosome"/>
</dbReference>
<proteinExistence type="predicted"/>
<dbReference type="RefSeq" id="WP_338548090.1">
    <property type="nucleotide sequence ID" value="NZ_CP146069.1"/>
</dbReference>
<accession>A0ABZ2HDJ9</accession>
<organism evidence="1 2">
    <name type="scientific">Roseovarius phycicola</name>
    <dbReference type="NCBI Taxonomy" id="3080976"/>
    <lineage>
        <taxon>Bacteria</taxon>
        <taxon>Pseudomonadati</taxon>
        <taxon>Pseudomonadota</taxon>
        <taxon>Alphaproteobacteria</taxon>
        <taxon>Rhodobacterales</taxon>
        <taxon>Roseobacteraceae</taxon>
        <taxon>Roseovarius</taxon>
    </lineage>
</organism>